<protein>
    <recommendedName>
        <fullName evidence="4">Nephrocystin 3-like N-terminal domain-containing protein</fullName>
    </recommendedName>
</protein>
<comment type="caution">
    <text evidence="5">The sequence shown here is derived from an EMBL/GenBank/DDBJ whole genome shotgun (WGS) entry which is preliminary data.</text>
</comment>
<dbReference type="SUPFAM" id="SSF52540">
    <property type="entry name" value="P-loop containing nucleoside triphosphate hydrolases"/>
    <property type="match status" value="1"/>
</dbReference>
<organism evidence="5 6">
    <name type="scientific">Lithohypha guttulata</name>
    <dbReference type="NCBI Taxonomy" id="1690604"/>
    <lineage>
        <taxon>Eukaryota</taxon>
        <taxon>Fungi</taxon>
        <taxon>Dikarya</taxon>
        <taxon>Ascomycota</taxon>
        <taxon>Pezizomycotina</taxon>
        <taxon>Eurotiomycetes</taxon>
        <taxon>Chaetothyriomycetidae</taxon>
        <taxon>Chaetothyriales</taxon>
        <taxon>Trichomeriaceae</taxon>
        <taxon>Lithohypha</taxon>
    </lineage>
</organism>
<dbReference type="PANTHER" id="PTHR10039">
    <property type="entry name" value="AMELOGENIN"/>
    <property type="match status" value="1"/>
</dbReference>
<evidence type="ECO:0000313" key="6">
    <source>
        <dbReference type="Proteomes" id="UP001345013"/>
    </source>
</evidence>
<dbReference type="InterPro" id="IPR002110">
    <property type="entry name" value="Ankyrin_rpt"/>
</dbReference>
<evidence type="ECO:0000256" key="1">
    <source>
        <dbReference type="ARBA" id="ARBA00022737"/>
    </source>
</evidence>
<dbReference type="InterPro" id="IPR056884">
    <property type="entry name" value="NPHP3-like_N"/>
</dbReference>
<feature type="compositionally biased region" description="Basic and acidic residues" evidence="3">
    <location>
        <begin position="11"/>
        <end position="20"/>
    </location>
</feature>
<dbReference type="PROSITE" id="PS50088">
    <property type="entry name" value="ANK_REPEAT"/>
    <property type="match status" value="3"/>
</dbReference>
<sequence length="976" mass="108799">MAERPKKRRKLGTEVDDHPPGHVLQNHYGNITVEGKARAQLGDIHHHHYSHTGSNVDSKTDVNVFKELRESLLFDRWEDRIRNVTKPLPRTCDWLFEHDHFKSWTNPRMLDEHHGFLWIKGHPGCGKSTIMKHAVEWIRKKRKKDWTVISYFFNGRAKDELEKSSLGLYRSLAYQLLIAFPTTMQLFIEHFASKAQNHIRSPWDSSELQNFIVDAVQNIQGPLCILVDALDEGQEADIRLMISFLEDLASYVRQSNSTLRIWLSSRHYPHISITHGLSLEVERQSAHDADIALYVEAKLKVYEPEHMSALCKAVNTKSAGIFLWVVLVIEILNQVYDRGEGSNAMTNCLRKLPETLEGVFTDILCRSNVDVRTCISLLRWVLYCSQPLSPSELYSAVQHSNAVSPGDNCEQLKIGDARTMSKYILNHSRGLVEVTASNPPTAQFIHETVREFLLHTRRTGHLEEFLTYMEPGLSHEALKVSCLRCISCTTEHAGDAGSTTLPEKANAGCPLVAYSTASLLKHAEAAQANAISQVDFCLRMLVPTDVHWRKYLCCRNRYEKYKLRRYNMHVGLLYVAAEQNRSRLVNVMASFLVDVNKTGGRYGNALQAACHHGHKEIVECLISNGANVNANGGEHKHAVVAAVLSKNYAIAELLINKGAKAEGAKAEGAILKKHLATVCLRSVRGAKVLLQLCARLLSNQDELSHPTFKAIRCDTFLARYILKAGRTIDLSAEQVSVSTEAVTRNGDEPVIRMVLDAGADVRQMSFTCGDRLIIAAAATRYQQIVQTLIDAGVDLDQEDPTYGTALYIACRGGYLRIVQMLLDAGAEVLLDAGAEINQEAGFYGTALQAASARYHVEVMTLLLARGGDINLQGGVYGSALNAAIHFGHQNAVKLLLERGADVLLEGSDGRCALDKAAQEKSLEILRLLVAETVKADVDKSHLRRVLERAVKATEVRTWDQDKLKLLTDRLSALDSS</sequence>
<keyword evidence="6" id="KW-1185">Reference proteome</keyword>
<dbReference type="SUPFAM" id="SSF48403">
    <property type="entry name" value="Ankyrin repeat"/>
    <property type="match status" value="1"/>
</dbReference>
<dbReference type="Proteomes" id="UP001345013">
    <property type="component" value="Unassembled WGS sequence"/>
</dbReference>
<gene>
    <name evidence="5" type="ORF">LTR24_010706</name>
</gene>
<feature type="repeat" description="ANK" evidence="2">
    <location>
        <begin position="601"/>
        <end position="633"/>
    </location>
</feature>
<dbReference type="EMBL" id="JAVRRG010000456">
    <property type="protein sequence ID" value="KAK5069447.1"/>
    <property type="molecule type" value="Genomic_DNA"/>
</dbReference>
<dbReference type="Gene3D" id="3.40.50.300">
    <property type="entry name" value="P-loop containing nucleotide triphosphate hydrolases"/>
    <property type="match status" value="1"/>
</dbReference>
<dbReference type="PANTHER" id="PTHR10039:SF5">
    <property type="entry name" value="NACHT DOMAIN-CONTAINING PROTEIN"/>
    <property type="match status" value="1"/>
</dbReference>
<feature type="repeat" description="ANK" evidence="2">
    <location>
        <begin position="878"/>
        <end position="907"/>
    </location>
</feature>
<dbReference type="InterPro" id="IPR027417">
    <property type="entry name" value="P-loop_NTPase"/>
</dbReference>
<feature type="domain" description="Nephrocystin 3-like N-terminal" evidence="4">
    <location>
        <begin position="91"/>
        <end position="266"/>
    </location>
</feature>
<feature type="compositionally biased region" description="Basic residues" evidence="3">
    <location>
        <begin position="1"/>
        <end position="10"/>
    </location>
</feature>
<keyword evidence="2" id="KW-0040">ANK repeat</keyword>
<reference evidence="5 6" key="1">
    <citation type="submission" date="2023-08" db="EMBL/GenBank/DDBJ databases">
        <title>Black Yeasts Isolated from many extreme environments.</title>
        <authorList>
            <person name="Coleine C."/>
            <person name="Stajich J.E."/>
            <person name="Selbmann L."/>
        </authorList>
    </citation>
    <scope>NUCLEOTIDE SEQUENCE [LARGE SCALE GENOMIC DNA]</scope>
    <source>
        <strain evidence="5 6">CCFEE 5885</strain>
    </source>
</reference>
<keyword evidence="1" id="KW-0677">Repeat</keyword>
<dbReference type="Pfam" id="PF12796">
    <property type="entry name" value="Ank_2"/>
    <property type="match status" value="3"/>
</dbReference>
<evidence type="ECO:0000313" key="5">
    <source>
        <dbReference type="EMBL" id="KAK5069447.1"/>
    </source>
</evidence>
<accession>A0ABR0JTC5</accession>
<dbReference type="SMART" id="SM00248">
    <property type="entry name" value="ANK"/>
    <property type="match status" value="9"/>
</dbReference>
<dbReference type="InterPro" id="IPR036770">
    <property type="entry name" value="Ankyrin_rpt-contain_sf"/>
</dbReference>
<evidence type="ECO:0000259" key="4">
    <source>
        <dbReference type="Pfam" id="PF24883"/>
    </source>
</evidence>
<evidence type="ECO:0000256" key="3">
    <source>
        <dbReference type="SAM" id="MobiDB-lite"/>
    </source>
</evidence>
<name>A0ABR0JTC5_9EURO</name>
<dbReference type="Pfam" id="PF24883">
    <property type="entry name" value="NPHP3_N"/>
    <property type="match status" value="1"/>
</dbReference>
<evidence type="ECO:0000256" key="2">
    <source>
        <dbReference type="PROSITE-ProRule" id="PRU00023"/>
    </source>
</evidence>
<feature type="repeat" description="ANK" evidence="2">
    <location>
        <begin position="801"/>
        <end position="828"/>
    </location>
</feature>
<dbReference type="PROSITE" id="PS50297">
    <property type="entry name" value="ANK_REP_REGION"/>
    <property type="match status" value="3"/>
</dbReference>
<proteinExistence type="predicted"/>
<dbReference type="Gene3D" id="1.25.40.20">
    <property type="entry name" value="Ankyrin repeat-containing domain"/>
    <property type="match status" value="3"/>
</dbReference>
<feature type="region of interest" description="Disordered" evidence="3">
    <location>
        <begin position="1"/>
        <end position="20"/>
    </location>
</feature>